<organism evidence="1 2">
    <name type="scientific">Siminovitchia fordii</name>
    <dbReference type="NCBI Taxonomy" id="254759"/>
    <lineage>
        <taxon>Bacteria</taxon>
        <taxon>Bacillati</taxon>
        <taxon>Bacillota</taxon>
        <taxon>Bacilli</taxon>
        <taxon>Bacillales</taxon>
        <taxon>Bacillaceae</taxon>
        <taxon>Siminovitchia</taxon>
    </lineage>
</organism>
<comment type="caution">
    <text evidence="1">The sequence shown here is derived from an EMBL/GenBank/DDBJ whole genome shotgun (WGS) entry which is preliminary data.</text>
</comment>
<gene>
    <name evidence="1" type="ORF">J1TS3_37450</name>
</gene>
<name>A0ABQ4KC54_9BACI</name>
<keyword evidence="2" id="KW-1185">Reference proteome</keyword>
<evidence type="ECO:0000313" key="1">
    <source>
        <dbReference type="EMBL" id="GIN22611.1"/>
    </source>
</evidence>
<protein>
    <submittedName>
        <fullName evidence="1">Uncharacterized protein</fullName>
    </submittedName>
</protein>
<dbReference type="Proteomes" id="UP000680279">
    <property type="component" value="Unassembled WGS sequence"/>
</dbReference>
<accession>A0ABQ4KC54</accession>
<dbReference type="RefSeq" id="WP_212963727.1">
    <property type="nucleotide sequence ID" value="NZ_BOQT01000018.1"/>
</dbReference>
<sequence>MKPRFKIKQEHQHEDSLYYHINEVVIEEEDGGMVKVYDVHDGNEFWIDKNKLELN</sequence>
<evidence type="ECO:0000313" key="2">
    <source>
        <dbReference type="Proteomes" id="UP000680279"/>
    </source>
</evidence>
<dbReference type="EMBL" id="BOQT01000018">
    <property type="protein sequence ID" value="GIN22611.1"/>
    <property type="molecule type" value="Genomic_DNA"/>
</dbReference>
<reference evidence="1 2" key="1">
    <citation type="submission" date="2021-03" db="EMBL/GenBank/DDBJ databases">
        <title>Antimicrobial resistance genes in bacteria isolated from Japanese honey, and their potential for conferring macrolide and lincosamide resistance in the American foulbrood pathogen Paenibacillus larvae.</title>
        <authorList>
            <person name="Okamoto M."/>
            <person name="Kumagai M."/>
            <person name="Kanamori H."/>
            <person name="Takamatsu D."/>
        </authorList>
    </citation>
    <scope>NUCLEOTIDE SEQUENCE [LARGE SCALE GENOMIC DNA]</scope>
    <source>
        <strain evidence="1 2">J1TS3</strain>
    </source>
</reference>
<proteinExistence type="predicted"/>